<evidence type="ECO:0000313" key="2">
    <source>
        <dbReference type="EMBL" id="KYG64127.1"/>
    </source>
</evidence>
<keyword evidence="1" id="KW-0732">Signal</keyword>
<dbReference type="Proteomes" id="UP000075320">
    <property type="component" value="Unassembled WGS sequence"/>
</dbReference>
<evidence type="ECO:0000256" key="1">
    <source>
        <dbReference type="SAM" id="SignalP"/>
    </source>
</evidence>
<protein>
    <submittedName>
        <fullName evidence="2">Uncharacterized protein</fullName>
    </submittedName>
</protein>
<feature type="chain" id="PRO_5007573069" evidence="1">
    <location>
        <begin position="19"/>
        <end position="158"/>
    </location>
</feature>
<dbReference type="EMBL" id="LUKE01000003">
    <property type="protein sequence ID" value="KYG64127.1"/>
    <property type="molecule type" value="Genomic_DNA"/>
</dbReference>
<feature type="signal peptide" evidence="1">
    <location>
        <begin position="1"/>
        <end position="18"/>
    </location>
</feature>
<evidence type="ECO:0000313" key="3">
    <source>
        <dbReference type="Proteomes" id="UP000075320"/>
    </source>
</evidence>
<organism evidence="2 3">
    <name type="scientific">Bdellovibrio bacteriovorus</name>
    <dbReference type="NCBI Taxonomy" id="959"/>
    <lineage>
        <taxon>Bacteria</taxon>
        <taxon>Pseudomonadati</taxon>
        <taxon>Bdellovibrionota</taxon>
        <taxon>Bdellovibrionia</taxon>
        <taxon>Bdellovibrionales</taxon>
        <taxon>Pseudobdellovibrionaceae</taxon>
        <taxon>Bdellovibrio</taxon>
    </lineage>
</organism>
<keyword evidence="3" id="KW-1185">Reference proteome</keyword>
<sequence length="158" mass="17369">MKLVLLALVSLFSFSSYAGISVVGRPSADCSTPGVQEMAYLSAEYLGEENGRAHYAFTVSEYGCVKGRSTPARTISPTTYSLYFVNQEYSRDVSVKHAPLTSYSVEAQMSFVPSTFFAQFPARHYTVSYYPAAGSNSYSWIVTFTADPKTGKILTQIK</sequence>
<gene>
    <name evidence="2" type="ORF">AZI86_15120</name>
</gene>
<name>A0A150WK14_BDEBC</name>
<comment type="caution">
    <text evidence="2">The sequence shown here is derived from an EMBL/GenBank/DDBJ whole genome shotgun (WGS) entry which is preliminary data.</text>
</comment>
<dbReference type="RefSeq" id="WP_061836093.1">
    <property type="nucleotide sequence ID" value="NZ_LUKE01000003.1"/>
</dbReference>
<accession>A0A150WK14</accession>
<reference evidence="2 3" key="1">
    <citation type="submission" date="2016-03" db="EMBL/GenBank/DDBJ databases">
        <authorList>
            <person name="Ploux O."/>
        </authorList>
    </citation>
    <scope>NUCLEOTIDE SEQUENCE [LARGE SCALE GENOMIC DNA]</scope>
    <source>
        <strain evidence="2 3">R0</strain>
    </source>
</reference>
<proteinExistence type="predicted"/>
<dbReference type="AlphaFoldDB" id="A0A150WK14"/>